<keyword evidence="6" id="KW-0297">G-protein coupled receptor</keyword>
<gene>
    <name evidence="14" type="primary">5HTR_0</name>
    <name evidence="14" type="ORF">E2C01_089659</name>
</gene>
<dbReference type="SUPFAM" id="SSF81321">
    <property type="entry name" value="Family A G protein-coupled receptor-like"/>
    <property type="match status" value="1"/>
</dbReference>
<dbReference type="GO" id="GO:0005886">
    <property type="term" value="C:plasma membrane"/>
    <property type="evidence" value="ECO:0007669"/>
    <property type="project" value="UniProtKB-SubCell"/>
</dbReference>
<dbReference type="InterPro" id="IPR017452">
    <property type="entry name" value="GPCR_Rhodpsn_7TM"/>
</dbReference>
<dbReference type="PROSITE" id="PS50262">
    <property type="entry name" value="G_PROTEIN_RECEP_F1_2"/>
    <property type="match status" value="1"/>
</dbReference>
<evidence type="ECO:0000313" key="15">
    <source>
        <dbReference type="Proteomes" id="UP000324222"/>
    </source>
</evidence>
<dbReference type="Proteomes" id="UP000324222">
    <property type="component" value="Unassembled WGS sequence"/>
</dbReference>
<feature type="domain" description="G-protein coupled receptors family 1 profile" evidence="13">
    <location>
        <begin position="1"/>
        <end position="214"/>
    </location>
</feature>
<dbReference type="GO" id="GO:0043410">
    <property type="term" value="P:positive regulation of MAPK cascade"/>
    <property type="evidence" value="ECO:0007669"/>
    <property type="project" value="TreeGrafter"/>
</dbReference>
<dbReference type="AlphaFoldDB" id="A0A5B7JN10"/>
<keyword evidence="15" id="KW-1185">Reference proteome</keyword>
<dbReference type="GO" id="GO:0004993">
    <property type="term" value="F:G protein-coupled serotonin receptor activity"/>
    <property type="evidence" value="ECO:0007669"/>
    <property type="project" value="UniProtKB-ARBA"/>
</dbReference>
<evidence type="ECO:0000256" key="3">
    <source>
        <dbReference type="ARBA" id="ARBA00022475"/>
    </source>
</evidence>
<evidence type="ECO:0000256" key="4">
    <source>
        <dbReference type="ARBA" id="ARBA00022692"/>
    </source>
</evidence>
<dbReference type="FunFam" id="1.20.1070.10:FF:000310">
    <property type="entry name" value="5-hydroxytryptamine receptor 2B"/>
    <property type="match status" value="1"/>
</dbReference>
<feature type="region of interest" description="Disordered" evidence="11">
    <location>
        <begin position="96"/>
        <end position="122"/>
    </location>
</feature>
<keyword evidence="5 12" id="KW-1133">Transmembrane helix</keyword>
<feature type="transmembrane region" description="Helical" evidence="12">
    <location>
        <begin position="162"/>
        <end position="182"/>
    </location>
</feature>
<evidence type="ECO:0000256" key="11">
    <source>
        <dbReference type="SAM" id="MobiDB-lite"/>
    </source>
</evidence>
<evidence type="ECO:0000256" key="6">
    <source>
        <dbReference type="ARBA" id="ARBA00023040"/>
    </source>
</evidence>
<dbReference type="Pfam" id="PF00001">
    <property type="entry name" value="7tm_1"/>
    <property type="match status" value="1"/>
</dbReference>
<dbReference type="GO" id="GO:0071880">
    <property type="term" value="P:adenylate cyclase-activating adrenergic receptor signaling pathway"/>
    <property type="evidence" value="ECO:0007669"/>
    <property type="project" value="TreeGrafter"/>
</dbReference>
<dbReference type="PRINTS" id="PR00237">
    <property type="entry name" value="GPCRRHODOPSN"/>
</dbReference>
<feature type="transmembrane region" description="Helical" evidence="12">
    <location>
        <begin position="194"/>
        <end position="217"/>
    </location>
</feature>
<keyword evidence="10" id="KW-0807">Transducer</keyword>
<evidence type="ECO:0000256" key="9">
    <source>
        <dbReference type="ARBA" id="ARBA00023170"/>
    </source>
</evidence>
<organism evidence="14 15">
    <name type="scientific">Portunus trituberculatus</name>
    <name type="common">Swimming crab</name>
    <name type="synonym">Neptunus trituberculatus</name>
    <dbReference type="NCBI Taxonomy" id="210409"/>
    <lineage>
        <taxon>Eukaryota</taxon>
        <taxon>Metazoa</taxon>
        <taxon>Ecdysozoa</taxon>
        <taxon>Arthropoda</taxon>
        <taxon>Crustacea</taxon>
        <taxon>Multicrustacea</taxon>
        <taxon>Malacostraca</taxon>
        <taxon>Eumalacostraca</taxon>
        <taxon>Eucarida</taxon>
        <taxon>Decapoda</taxon>
        <taxon>Pleocyemata</taxon>
        <taxon>Brachyura</taxon>
        <taxon>Eubrachyura</taxon>
        <taxon>Portunoidea</taxon>
        <taxon>Portunidae</taxon>
        <taxon>Portuninae</taxon>
        <taxon>Portunus</taxon>
    </lineage>
</organism>
<evidence type="ECO:0000256" key="7">
    <source>
        <dbReference type="ARBA" id="ARBA00023136"/>
    </source>
</evidence>
<comment type="caution">
    <text evidence="14">The sequence shown here is derived from an EMBL/GenBank/DDBJ whole genome shotgun (WGS) entry which is preliminary data.</text>
</comment>
<dbReference type="InterPro" id="IPR000276">
    <property type="entry name" value="GPCR_Rhodpsn"/>
</dbReference>
<protein>
    <submittedName>
        <fullName evidence="14">5-hydroxytryptamine receptor</fullName>
    </submittedName>
</protein>
<feature type="transmembrane region" description="Helical" evidence="12">
    <location>
        <begin position="43"/>
        <end position="66"/>
    </location>
</feature>
<keyword evidence="3" id="KW-1003">Cell membrane</keyword>
<dbReference type="OrthoDB" id="10034726at2759"/>
<keyword evidence="8" id="KW-1015">Disulfide bond</keyword>
<evidence type="ECO:0000259" key="13">
    <source>
        <dbReference type="PROSITE" id="PS50262"/>
    </source>
</evidence>
<comment type="subcellular location">
    <subcellularLocation>
        <location evidence="1">Cell membrane</location>
        <topology evidence="1">Multi-pass membrane protein</topology>
    </subcellularLocation>
</comment>
<evidence type="ECO:0000256" key="12">
    <source>
        <dbReference type="SAM" id="Phobius"/>
    </source>
</evidence>
<evidence type="ECO:0000256" key="5">
    <source>
        <dbReference type="ARBA" id="ARBA00022989"/>
    </source>
</evidence>
<feature type="compositionally biased region" description="Polar residues" evidence="11">
    <location>
        <begin position="96"/>
        <end position="116"/>
    </location>
</feature>
<dbReference type="PANTHER" id="PTHR24248:SF199">
    <property type="entry name" value="IP13425P-RELATED"/>
    <property type="match status" value="1"/>
</dbReference>
<keyword evidence="4 12" id="KW-0812">Transmembrane</keyword>
<dbReference type="EMBL" id="VSRR010098762">
    <property type="protein sequence ID" value="MPC94488.1"/>
    <property type="molecule type" value="Genomic_DNA"/>
</dbReference>
<evidence type="ECO:0000256" key="8">
    <source>
        <dbReference type="ARBA" id="ARBA00023157"/>
    </source>
</evidence>
<keyword evidence="7 12" id="KW-0472">Membrane</keyword>
<accession>A0A5B7JN10</accession>
<reference evidence="14 15" key="1">
    <citation type="submission" date="2019-05" db="EMBL/GenBank/DDBJ databases">
        <title>Another draft genome of Portunus trituberculatus and its Hox gene families provides insights of decapod evolution.</title>
        <authorList>
            <person name="Jeong J.-H."/>
            <person name="Song I."/>
            <person name="Kim S."/>
            <person name="Choi T."/>
            <person name="Kim D."/>
            <person name="Ryu S."/>
            <person name="Kim W."/>
        </authorList>
    </citation>
    <scope>NUCLEOTIDE SEQUENCE [LARGE SCALE GENOMIC DNA]</scope>
    <source>
        <tissue evidence="14">Muscle</tissue>
    </source>
</reference>
<sequence>MIGVIWVVSFLVSAAPMMGWKDPEWHERLRNKMCIISQAVGYQIFATVTSFYLPLAVILALYYRVYQAARKRIRRKIGTNAAALCRGPVTISETTTFTRVSSHPSPEKTSNGSTLNGHPAEAQDAAPPAVVTASAVASQAVPRHLRRREAESRKERKAAKTLAIITGAFVVCWLPFFTLAVLMPLCRACHFNPYLIATFLWLGYFNSTLNPIIYTVFSPEFRNAFKRILLGRRRSLRRQSSRFSSARFGRS</sequence>
<proteinExistence type="inferred from homology"/>
<dbReference type="Gene3D" id="1.20.1070.10">
    <property type="entry name" value="Rhodopsin 7-helix transmembrane proteins"/>
    <property type="match status" value="1"/>
</dbReference>
<evidence type="ECO:0000256" key="10">
    <source>
        <dbReference type="ARBA" id="ARBA00023224"/>
    </source>
</evidence>
<name>A0A5B7JN10_PORTR</name>
<evidence type="ECO:0000313" key="14">
    <source>
        <dbReference type="EMBL" id="MPC94488.1"/>
    </source>
</evidence>
<keyword evidence="9 14" id="KW-0675">Receptor</keyword>
<comment type="similarity">
    <text evidence="2">Belongs to the G-protein coupled receptor 1 family.</text>
</comment>
<evidence type="ECO:0000256" key="1">
    <source>
        <dbReference type="ARBA" id="ARBA00004651"/>
    </source>
</evidence>
<dbReference type="PANTHER" id="PTHR24248">
    <property type="entry name" value="ADRENERGIC RECEPTOR-RELATED G-PROTEIN COUPLED RECEPTOR"/>
    <property type="match status" value="1"/>
</dbReference>
<evidence type="ECO:0000256" key="2">
    <source>
        <dbReference type="ARBA" id="ARBA00010663"/>
    </source>
</evidence>